<organism evidence="7 8">
    <name type="scientific">Pichia kudriavzevii</name>
    <name type="common">Yeast</name>
    <name type="synonym">Issatchenkia orientalis</name>
    <dbReference type="NCBI Taxonomy" id="4909"/>
    <lineage>
        <taxon>Eukaryota</taxon>
        <taxon>Fungi</taxon>
        <taxon>Dikarya</taxon>
        <taxon>Ascomycota</taxon>
        <taxon>Saccharomycotina</taxon>
        <taxon>Pichiomycetes</taxon>
        <taxon>Pichiales</taxon>
        <taxon>Pichiaceae</taxon>
        <taxon>Pichia</taxon>
    </lineage>
</organism>
<accession>A0A1V2LPI4</accession>
<evidence type="ECO:0000256" key="2">
    <source>
        <dbReference type="ARBA" id="ARBA00022723"/>
    </source>
</evidence>
<dbReference type="VEuPathDB" id="FungiDB:C5L36_0D03610"/>
<feature type="binding site" evidence="4">
    <location>
        <position position="213"/>
    </location>
    <ligand>
        <name>Mn(2+)</name>
        <dbReference type="ChEBI" id="CHEBI:29035"/>
        <label>1</label>
    </ligand>
</feature>
<evidence type="ECO:0000256" key="3">
    <source>
        <dbReference type="ARBA" id="ARBA00022801"/>
    </source>
</evidence>
<evidence type="ECO:0000313" key="7">
    <source>
        <dbReference type="EMBL" id="ONH74606.1"/>
    </source>
</evidence>
<dbReference type="CDD" id="cd11592">
    <property type="entry name" value="Agmatinase_PAH"/>
    <property type="match status" value="1"/>
</dbReference>
<evidence type="ECO:0000256" key="1">
    <source>
        <dbReference type="ARBA" id="ARBA00009227"/>
    </source>
</evidence>
<comment type="caution">
    <text evidence="7">The sequence shown here is derived from an EMBL/GenBank/DDBJ whole genome shotgun (WGS) entry which is preliminary data.</text>
</comment>
<dbReference type="NCBIfam" id="TIGR01230">
    <property type="entry name" value="agmatinase"/>
    <property type="match status" value="1"/>
</dbReference>
<dbReference type="GO" id="GO:0008783">
    <property type="term" value="F:agmatinase activity"/>
    <property type="evidence" value="ECO:0007669"/>
    <property type="project" value="TreeGrafter"/>
</dbReference>
<reference evidence="8" key="1">
    <citation type="journal article" date="2017" name="Genome Announc.">
        <title>Genome sequences of Cyberlindnera fabianii 65, Pichia kudriavzevii 129, and Saccharomyces cerevisiae 131 isolated from fermented masau fruits in Zimbabwe.</title>
        <authorList>
            <person name="van Rijswijck I.M.H."/>
            <person name="Derks M.F.L."/>
            <person name="Abee T."/>
            <person name="de Ridder D."/>
            <person name="Smid E.J."/>
        </authorList>
    </citation>
    <scope>NUCLEOTIDE SEQUENCE [LARGE SCALE GENOMIC DNA]</scope>
    <source>
        <strain evidence="8">129</strain>
    </source>
</reference>
<dbReference type="GO" id="GO:0033389">
    <property type="term" value="P:putrescine biosynthetic process from arginine, via agmatine"/>
    <property type="evidence" value="ECO:0007669"/>
    <property type="project" value="TreeGrafter"/>
</dbReference>
<feature type="binding site" evidence="4">
    <location>
        <position position="190"/>
    </location>
    <ligand>
        <name>Mn(2+)</name>
        <dbReference type="ChEBI" id="CHEBI:29035"/>
        <label>1</label>
    </ligand>
</feature>
<dbReference type="FunFam" id="3.40.800.10:FF:000014">
    <property type="entry name" value="Arginase family protein"/>
    <property type="match status" value="1"/>
</dbReference>
<dbReference type="PANTHER" id="PTHR11358">
    <property type="entry name" value="ARGINASE/AGMATINASE"/>
    <property type="match status" value="1"/>
</dbReference>
<proteinExistence type="inferred from homology"/>
<dbReference type="SUPFAM" id="SSF52768">
    <property type="entry name" value="Arginase/deacetylase"/>
    <property type="match status" value="1"/>
</dbReference>
<protein>
    <submittedName>
        <fullName evidence="7">Guanidinobutyrase</fullName>
    </submittedName>
</protein>
<comment type="cofactor">
    <cofactor evidence="4">
        <name>Mn(2+)</name>
        <dbReference type="ChEBI" id="CHEBI:29035"/>
    </cofactor>
    <text evidence="4">Binds 2 manganese ions per subunit.</text>
</comment>
<dbReference type="InterPro" id="IPR006035">
    <property type="entry name" value="Ureohydrolase"/>
</dbReference>
<keyword evidence="4" id="KW-0464">Manganese</keyword>
<feature type="binding site" evidence="4">
    <location>
        <position position="319"/>
    </location>
    <ligand>
        <name>Mn(2+)</name>
        <dbReference type="ChEBI" id="CHEBI:29035"/>
        <label>1</label>
    </ligand>
</feature>
<dbReference type="PROSITE" id="PS51409">
    <property type="entry name" value="ARGINASE_2"/>
    <property type="match status" value="1"/>
</dbReference>
<keyword evidence="2 4" id="KW-0479">Metal-binding</keyword>
<dbReference type="InterPro" id="IPR005925">
    <property type="entry name" value="Agmatinase-rel"/>
</dbReference>
<dbReference type="GO" id="GO:0046872">
    <property type="term" value="F:metal ion binding"/>
    <property type="evidence" value="ECO:0007669"/>
    <property type="project" value="UniProtKB-KW"/>
</dbReference>
<evidence type="ECO:0000256" key="5">
    <source>
        <dbReference type="RuleBase" id="RU003684"/>
    </source>
</evidence>
<dbReference type="InterPro" id="IPR023696">
    <property type="entry name" value="Ureohydrolase_dom_sf"/>
</dbReference>
<feature type="signal peptide" evidence="6">
    <location>
        <begin position="1"/>
        <end position="19"/>
    </location>
</feature>
<dbReference type="Gene3D" id="3.40.800.10">
    <property type="entry name" value="Ureohydrolase domain"/>
    <property type="match status" value="1"/>
</dbReference>
<evidence type="ECO:0000256" key="6">
    <source>
        <dbReference type="SAM" id="SignalP"/>
    </source>
</evidence>
<dbReference type="AlphaFoldDB" id="A0A1V2LPI4"/>
<dbReference type="Proteomes" id="UP000189274">
    <property type="component" value="Unassembled WGS sequence"/>
</dbReference>
<feature type="binding site" evidence="4">
    <location>
        <position position="317"/>
    </location>
    <ligand>
        <name>Mn(2+)</name>
        <dbReference type="ChEBI" id="CHEBI:29035"/>
        <label>1</label>
    </ligand>
</feature>
<dbReference type="Pfam" id="PF00491">
    <property type="entry name" value="Arginase"/>
    <property type="match status" value="1"/>
</dbReference>
<feature type="chain" id="PRO_5012527749" evidence="6">
    <location>
        <begin position="20"/>
        <end position="400"/>
    </location>
</feature>
<keyword evidence="6" id="KW-0732">Signal</keyword>
<dbReference type="PIRSF" id="PIRSF036979">
    <property type="entry name" value="Arginase"/>
    <property type="match status" value="1"/>
</dbReference>
<feature type="binding site" evidence="4">
    <location>
        <position position="217"/>
    </location>
    <ligand>
        <name>Mn(2+)</name>
        <dbReference type="ChEBI" id="CHEBI:29035"/>
        <label>1</label>
    </ligand>
</feature>
<feature type="binding site" evidence="4">
    <location>
        <position position="215"/>
    </location>
    <ligand>
        <name>Mn(2+)</name>
        <dbReference type="ChEBI" id="CHEBI:29035"/>
        <label>1</label>
    </ligand>
</feature>
<evidence type="ECO:0000256" key="4">
    <source>
        <dbReference type="PIRSR" id="PIRSR036979-1"/>
    </source>
</evidence>
<dbReference type="InterPro" id="IPR020855">
    <property type="entry name" value="Ureohydrolase_Mn_BS"/>
</dbReference>
<comment type="similarity">
    <text evidence="1">Belongs to the arginase family. Agmatinase subfamily.</text>
</comment>
<dbReference type="EMBL" id="MQVM01000009">
    <property type="protein sequence ID" value="ONH74606.1"/>
    <property type="molecule type" value="Genomic_DNA"/>
</dbReference>
<dbReference type="PROSITE" id="PS01053">
    <property type="entry name" value="ARGINASE_1"/>
    <property type="match status" value="1"/>
</dbReference>
<name>A0A1V2LPI4_PICKU</name>
<dbReference type="PRINTS" id="PR00116">
    <property type="entry name" value="ARGINASE"/>
</dbReference>
<gene>
    <name evidence="7" type="ORF">BOH78_2352</name>
</gene>
<sequence>MKFVTLFSIVNAISVECASLQFFDYQGEFIPYQQDILKSGSYDSDGFKDATLEEKWGQEWAFDGIPTFAHLNHTRCLLDDQVSFDIGIIGIPFDTATTYRSGARFGPRAIRDASQRQSSMRSFNQRAGLNPYLDWAKFLDCGDMPITPMDNAIALKQMTFGFEELILKRENVDKFNGHKTPKLIALGGDHSITLPHLRSLKQVYGQIAVIHFDAHIDTWSPKAFPNYWSSNQSDFNHGSMLWMAHNEGLISNNSNVHIGLRTKLMGTDWNDYEDDTRQGWTRYSGDDVWINGREGLDNMIEEIHHRIGDLPTFISLDVDCMDPAFTPGTGTIEPGGMLPREVIYLLRRFDLNIVGADVVEVAPVYDNAEVTSTNAAQVVYEIATNMVLRGKREKKEEEVA</sequence>
<evidence type="ECO:0000313" key="8">
    <source>
        <dbReference type="Proteomes" id="UP000189274"/>
    </source>
</evidence>
<dbReference type="PANTHER" id="PTHR11358:SF26">
    <property type="entry name" value="GUANIDINO ACID HYDROLASE, MITOCHONDRIAL"/>
    <property type="match status" value="1"/>
</dbReference>
<keyword evidence="3 5" id="KW-0378">Hydrolase</keyword>